<feature type="region of interest" description="Disordered" evidence="1">
    <location>
        <begin position="252"/>
        <end position="273"/>
    </location>
</feature>
<keyword evidence="3" id="KW-1185">Reference proteome</keyword>
<proteinExistence type="predicted"/>
<feature type="region of interest" description="Disordered" evidence="1">
    <location>
        <begin position="290"/>
        <end position="313"/>
    </location>
</feature>
<dbReference type="Proteomes" id="UP001162131">
    <property type="component" value="Unassembled WGS sequence"/>
</dbReference>
<feature type="compositionally biased region" description="Basic and acidic residues" evidence="1">
    <location>
        <begin position="290"/>
        <end position="306"/>
    </location>
</feature>
<reference evidence="2" key="1">
    <citation type="submission" date="2021-09" db="EMBL/GenBank/DDBJ databases">
        <authorList>
            <consortium name="AG Swart"/>
            <person name="Singh M."/>
            <person name="Singh A."/>
            <person name="Seah K."/>
            <person name="Emmerich C."/>
        </authorList>
    </citation>
    <scope>NUCLEOTIDE SEQUENCE</scope>
    <source>
        <strain evidence="2">ATCC30299</strain>
    </source>
</reference>
<gene>
    <name evidence="2" type="ORF">BSTOLATCC_MIC30522</name>
</gene>
<dbReference type="EMBL" id="CAJZBQ010000030">
    <property type="protein sequence ID" value="CAG9322142.1"/>
    <property type="molecule type" value="Genomic_DNA"/>
</dbReference>
<dbReference type="AlphaFoldDB" id="A0AAU9J8Y9"/>
<protein>
    <submittedName>
        <fullName evidence="2">Uncharacterized protein</fullName>
    </submittedName>
</protein>
<evidence type="ECO:0000313" key="3">
    <source>
        <dbReference type="Proteomes" id="UP001162131"/>
    </source>
</evidence>
<evidence type="ECO:0000256" key="1">
    <source>
        <dbReference type="SAM" id="MobiDB-lite"/>
    </source>
</evidence>
<name>A0AAU9J8Y9_9CILI</name>
<sequence length="313" mass="35490">MARQFNPHTLDLFTKLGASPDLNLGTNTSIHSPQRSITSSQYDMSPKANSTTSKNFYITENRRSRALSAISYNDAAIAPRVKSPIPLNKQIGRPDFTKAAYDVHQNRFVSFDMSPPIFTKVRHSATPDISKYSGRDFNKIYGDLSEQPSYDPNYELVWRKTSKGIPFNKILGRKTNHQITMSDFTADFINYSRVDPKVQSPVLDRNPSRPCDTVLPAFMLNRADRNGLKIMTIKTLNMNNYRDRELRPLTSSFGSGWTPAPPKSSGHRGRSPKIVKMLAKKLRQEKIIYQKFSEKDSDGGKSEKPAKLSYSMR</sequence>
<evidence type="ECO:0000313" key="2">
    <source>
        <dbReference type="EMBL" id="CAG9322142.1"/>
    </source>
</evidence>
<comment type="caution">
    <text evidence="2">The sequence shown here is derived from an EMBL/GenBank/DDBJ whole genome shotgun (WGS) entry which is preliminary data.</text>
</comment>
<feature type="region of interest" description="Disordered" evidence="1">
    <location>
        <begin position="24"/>
        <end position="54"/>
    </location>
</feature>
<accession>A0AAU9J8Y9</accession>
<organism evidence="2 3">
    <name type="scientific">Blepharisma stoltei</name>
    <dbReference type="NCBI Taxonomy" id="1481888"/>
    <lineage>
        <taxon>Eukaryota</taxon>
        <taxon>Sar</taxon>
        <taxon>Alveolata</taxon>
        <taxon>Ciliophora</taxon>
        <taxon>Postciliodesmatophora</taxon>
        <taxon>Heterotrichea</taxon>
        <taxon>Heterotrichida</taxon>
        <taxon>Blepharismidae</taxon>
        <taxon>Blepharisma</taxon>
    </lineage>
</organism>